<evidence type="ECO:0000256" key="4">
    <source>
        <dbReference type="ARBA" id="ARBA00022566"/>
    </source>
</evidence>
<keyword evidence="9" id="KW-0114">cAMP</keyword>
<dbReference type="PROSITE" id="PS50042">
    <property type="entry name" value="CNMP_BINDING_3"/>
    <property type="match status" value="2"/>
</dbReference>
<keyword evidence="6" id="KW-0677">Repeat</keyword>
<comment type="similarity">
    <text evidence="2">Belongs to the cAMP-dependent kinase regulatory chain family.</text>
</comment>
<evidence type="ECO:0000256" key="10">
    <source>
        <dbReference type="PROSITE-ProRule" id="PRU00282"/>
    </source>
</evidence>
<dbReference type="PANTHER" id="PTHR11635:SF152">
    <property type="entry name" value="CAMP-DEPENDENT PROTEIN KINASE TYPE I REGULATORY SUBUNIT-RELATED"/>
    <property type="match status" value="1"/>
</dbReference>
<dbReference type="Gene3D" id="2.60.120.10">
    <property type="entry name" value="Jelly Rolls"/>
    <property type="match status" value="2"/>
</dbReference>
<dbReference type="GO" id="GO:0016020">
    <property type="term" value="C:membrane"/>
    <property type="evidence" value="ECO:0007669"/>
    <property type="project" value="UniProtKB-SubCell"/>
</dbReference>
<evidence type="ECO:0000256" key="5">
    <source>
        <dbReference type="ARBA" id="ARBA00022692"/>
    </source>
</evidence>
<dbReference type="Pfam" id="PF00027">
    <property type="entry name" value="cNMP_binding"/>
    <property type="match status" value="2"/>
</dbReference>
<dbReference type="GO" id="GO:0030552">
    <property type="term" value="F:cAMP binding"/>
    <property type="evidence" value="ECO:0007669"/>
    <property type="project" value="UniProtKB-KW"/>
</dbReference>
<evidence type="ECO:0000256" key="11">
    <source>
        <dbReference type="RuleBase" id="RU000488"/>
    </source>
</evidence>
<evidence type="ECO:0000256" key="9">
    <source>
        <dbReference type="ARBA" id="ARBA00023149"/>
    </source>
</evidence>
<dbReference type="InterPro" id="IPR023395">
    <property type="entry name" value="MCP_dom_sf"/>
</dbReference>
<feature type="region of interest" description="Disordered" evidence="12">
    <location>
        <begin position="1"/>
        <end position="37"/>
    </location>
</feature>
<dbReference type="PROSITE" id="PS00889">
    <property type="entry name" value="CNMP_BINDING_2"/>
    <property type="match status" value="2"/>
</dbReference>
<dbReference type="PROSITE" id="PS50920">
    <property type="entry name" value="SOLCAR"/>
    <property type="match status" value="1"/>
</dbReference>
<name>W7KDD6_PLAFO</name>
<dbReference type="PRINTS" id="PR00103">
    <property type="entry name" value="CAMPKINASE"/>
</dbReference>
<evidence type="ECO:0000256" key="3">
    <source>
        <dbReference type="ARBA" id="ARBA00022553"/>
    </source>
</evidence>
<dbReference type="SUPFAM" id="SSF103506">
    <property type="entry name" value="Mitochondrial carrier"/>
    <property type="match status" value="1"/>
</dbReference>
<dbReference type="CDD" id="cd00038">
    <property type="entry name" value="CAP_ED"/>
    <property type="match status" value="2"/>
</dbReference>
<dbReference type="Proteomes" id="UP000030673">
    <property type="component" value="Unassembled WGS sequence"/>
</dbReference>
<comment type="similarity">
    <text evidence="11">Belongs to the mitochondrial carrier (TC 2.A.29) family.</text>
</comment>
<protein>
    <recommendedName>
        <fullName evidence="13">Cyclic nucleotide-binding domain-containing protein</fullName>
    </recommendedName>
</protein>
<dbReference type="EMBL" id="KE123842">
    <property type="protein sequence ID" value="EWC87652.1"/>
    <property type="molecule type" value="Genomic_DNA"/>
</dbReference>
<dbReference type="SUPFAM" id="SSF51206">
    <property type="entry name" value="cAMP-binding domain-like"/>
    <property type="match status" value="2"/>
</dbReference>
<dbReference type="Pfam" id="PF00153">
    <property type="entry name" value="Mito_carr"/>
    <property type="match status" value="1"/>
</dbReference>
<evidence type="ECO:0000256" key="1">
    <source>
        <dbReference type="ARBA" id="ARBA00004141"/>
    </source>
</evidence>
<keyword evidence="8 10" id="KW-0472">Membrane</keyword>
<dbReference type="InterPro" id="IPR018108">
    <property type="entry name" value="MCP_transmembrane"/>
</dbReference>
<dbReference type="GO" id="GO:0004862">
    <property type="term" value="F:cAMP-dependent protein kinase inhibitor activity"/>
    <property type="evidence" value="ECO:0007669"/>
    <property type="project" value="TreeGrafter"/>
</dbReference>
<keyword evidence="11" id="KW-0813">Transport</keyword>
<dbReference type="InterPro" id="IPR018488">
    <property type="entry name" value="cNMP-bd_CS"/>
</dbReference>
<dbReference type="GO" id="GO:0005829">
    <property type="term" value="C:cytosol"/>
    <property type="evidence" value="ECO:0007669"/>
    <property type="project" value="TreeGrafter"/>
</dbReference>
<evidence type="ECO:0000259" key="13">
    <source>
        <dbReference type="PROSITE" id="PS50042"/>
    </source>
</evidence>
<sequence length="580" mass="67532">MRSNKKNAHEGDMNNDGEDDRYKFSRGFSLSKKPSKTKIPITKTDSEILDGLDYSEMSKQVLMTLNKKNILNDDGSSDGNDTDVHSMFDRKEIERKVLDLESIHFIQKKRLSVSAEAYGDWNKKIDNFIPKVYKKDEKEKAKIREALNESFLFNHLNKKEFEIIVNAFFDKNVEKGVNIINEGDYGDLLYVIDQGEVEIYKTKENNKKEVLTVLKSKDVFGELALLYNSKRAATATALTKCHLWALDRESFTYIIKDMVAKKRKMYEDILSHVNILKDMDPYERCKVADCLKSKSYNDGEIIIKEGEEGDTFFILIDGNAVASKDNKVIKTYTKGDYFGELALLKNKPRAATIKAQNFCQVVYLDRKSFKRLLGPIEDILHRNVENYKKLQYNNVFQEKGIINDKSNKNDDLNFISYFSLAFLSEAISCIIFVPIDVIKERLQAQKYLQLKEHKTTSKLIKEYIYKQGLSRIKQIFNISRYKDLYSKIKQIFNISRYKDLYKLHNITRSNFSGIIKEKKGINLLNIASLNDLDFLTNSIHETETEINDRLSTEIDEIDEFDDDEYNFDFIDLVQQNEMED</sequence>
<evidence type="ECO:0000256" key="12">
    <source>
        <dbReference type="SAM" id="MobiDB-lite"/>
    </source>
</evidence>
<evidence type="ECO:0000256" key="6">
    <source>
        <dbReference type="ARBA" id="ARBA00022737"/>
    </source>
</evidence>
<feature type="domain" description="Cyclic nucleotide-binding" evidence="13">
    <location>
        <begin position="152"/>
        <end position="272"/>
    </location>
</feature>
<keyword evidence="5 10" id="KW-0812">Transmembrane</keyword>
<dbReference type="AlphaFoldDB" id="W7KDD6"/>
<proteinExistence type="inferred from homology"/>
<dbReference type="InterPro" id="IPR018490">
    <property type="entry name" value="cNMP-bd_dom_sf"/>
</dbReference>
<evidence type="ECO:0000313" key="15">
    <source>
        <dbReference type="Proteomes" id="UP000030673"/>
    </source>
</evidence>
<dbReference type="GO" id="GO:0005952">
    <property type="term" value="C:cAMP-dependent protein kinase complex"/>
    <property type="evidence" value="ECO:0007669"/>
    <property type="project" value="InterPro"/>
</dbReference>
<organism evidence="14 15">
    <name type="scientific">Plasmodium falciparum (isolate NF54)</name>
    <dbReference type="NCBI Taxonomy" id="5843"/>
    <lineage>
        <taxon>Eukaryota</taxon>
        <taxon>Sar</taxon>
        <taxon>Alveolata</taxon>
        <taxon>Apicomplexa</taxon>
        <taxon>Aconoidasida</taxon>
        <taxon>Haemosporida</taxon>
        <taxon>Plasmodiidae</taxon>
        <taxon>Plasmodium</taxon>
        <taxon>Plasmodium (Laverania)</taxon>
    </lineage>
</organism>
<accession>W7KDD6</accession>
<dbReference type="InterPro" id="IPR014710">
    <property type="entry name" value="RmlC-like_jellyroll"/>
</dbReference>
<gene>
    <name evidence="14" type="ORF">PFNF54_03777</name>
</gene>
<keyword evidence="7" id="KW-0547">Nucleotide-binding</keyword>
<feature type="repeat" description="Solcar" evidence="10">
    <location>
        <begin position="412"/>
        <end position="500"/>
    </location>
</feature>
<keyword evidence="3" id="KW-0597">Phosphoprotein</keyword>
<evidence type="ECO:0000256" key="7">
    <source>
        <dbReference type="ARBA" id="ARBA00022741"/>
    </source>
</evidence>
<evidence type="ECO:0000256" key="8">
    <source>
        <dbReference type="ARBA" id="ARBA00023136"/>
    </source>
</evidence>
<comment type="subcellular location">
    <subcellularLocation>
        <location evidence="1">Membrane</location>
        <topology evidence="1">Multi-pass membrane protein</topology>
    </subcellularLocation>
</comment>
<evidence type="ECO:0000313" key="14">
    <source>
        <dbReference type="EMBL" id="EWC87652.1"/>
    </source>
</evidence>
<reference evidence="14 15" key="1">
    <citation type="submission" date="2013-02" db="EMBL/GenBank/DDBJ databases">
        <title>The Genome Sequence of Plasmodium falciparum NF54.</title>
        <authorList>
            <consortium name="The Broad Institute Genome Sequencing Platform"/>
            <consortium name="The Broad Institute Genome Sequencing Center for Infectious Disease"/>
            <person name="Neafsey D."/>
            <person name="Cheeseman I."/>
            <person name="Volkman S."/>
            <person name="Adams J."/>
            <person name="Walker B."/>
            <person name="Young S.K."/>
            <person name="Zeng Q."/>
            <person name="Gargeya S."/>
            <person name="Fitzgerald M."/>
            <person name="Haas B."/>
            <person name="Abouelleil A."/>
            <person name="Alvarado L."/>
            <person name="Arachchi H.M."/>
            <person name="Berlin A.M."/>
            <person name="Chapman S.B."/>
            <person name="Dewar J."/>
            <person name="Goldberg J."/>
            <person name="Griggs A."/>
            <person name="Gujja S."/>
            <person name="Hansen M."/>
            <person name="Howarth C."/>
            <person name="Imamovic A."/>
            <person name="Larimer J."/>
            <person name="McCowan C."/>
            <person name="Murphy C."/>
            <person name="Neiman D."/>
            <person name="Pearson M."/>
            <person name="Priest M."/>
            <person name="Roberts A."/>
            <person name="Saif S."/>
            <person name="Shea T."/>
            <person name="Sisk P."/>
            <person name="Sykes S."/>
            <person name="Wortman J."/>
            <person name="Nusbaum C."/>
            <person name="Birren B."/>
        </authorList>
    </citation>
    <scope>NUCLEOTIDE SEQUENCE [LARGE SCALE GENOMIC DNA]</scope>
    <source>
        <strain evidence="14 15">NF54</strain>
    </source>
</reference>
<keyword evidence="4" id="KW-0116">cAMP-binding</keyword>
<dbReference type="FunFam" id="2.60.120.10:FF:000006">
    <property type="entry name" value="cAMP-dependent protein kinase type I-alpha regulatory subunit"/>
    <property type="match status" value="1"/>
</dbReference>
<dbReference type="GO" id="GO:0034236">
    <property type="term" value="F:protein kinase A catalytic subunit binding"/>
    <property type="evidence" value="ECO:0007669"/>
    <property type="project" value="TreeGrafter"/>
</dbReference>
<dbReference type="SMART" id="SM00100">
    <property type="entry name" value="cNMP"/>
    <property type="match status" value="2"/>
</dbReference>
<dbReference type="InterPro" id="IPR000595">
    <property type="entry name" value="cNMP-bd_dom"/>
</dbReference>
<keyword evidence="15" id="KW-1185">Reference proteome</keyword>
<dbReference type="InterPro" id="IPR050503">
    <property type="entry name" value="cAMP-dep_PK_reg_su-like"/>
</dbReference>
<dbReference type="Gene3D" id="1.50.40.10">
    <property type="entry name" value="Mitochondrial carrier domain"/>
    <property type="match status" value="1"/>
</dbReference>
<dbReference type="PANTHER" id="PTHR11635">
    <property type="entry name" value="CAMP-DEPENDENT PROTEIN KINASE REGULATORY CHAIN"/>
    <property type="match status" value="1"/>
</dbReference>
<evidence type="ECO:0000256" key="2">
    <source>
        <dbReference type="ARBA" id="ARBA00005753"/>
    </source>
</evidence>
<feature type="domain" description="Cyclic nucleotide-binding" evidence="13">
    <location>
        <begin position="275"/>
        <end position="390"/>
    </location>
</feature>
<dbReference type="PROSITE" id="PS00888">
    <property type="entry name" value="CNMP_BINDING_1"/>
    <property type="match status" value="2"/>
</dbReference>